<keyword evidence="1" id="KW-0812">Transmembrane</keyword>
<keyword evidence="1" id="KW-0472">Membrane</keyword>
<dbReference type="OrthoDB" id="5893431at2759"/>
<name>G0NGQ6_CAEBE</name>
<dbReference type="PANTHER" id="PTHR21503">
    <property type="entry name" value="F-BOX-CONTAINING HYPOTHETICAL PROTEIN C.ELEGANS"/>
    <property type="match status" value="1"/>
</dbReference>
<dbReference type="AlphaFoldDB" id="G0NGQ6"/>
<evidence type="ECO:0000313" key="3">
    <source>
        <dbReference type="EMBL" id="EGT60140.1"/>
    </source>
</evidence>
<proteinExistence type="predicted"/>
<dbReference type="InterPro" id="IPR001810">
    <property type="entry name" value="F-box_dom"/>
</dbReference>
<accession>G0NGQ6</accession>
<feature type="transmembrane region" description="Helical" evidence="1">
    <location>
        <begin position="6"/>
        <end position="31"/>
    </location>
</feature>
<organism evidence="4">
    <name type="scientific">Caenorhabditis brenneri</name>
    <name type="common">Nematode worm</name>
    <dbReference type="NCBI Taxonomy" id="135651"/>
    <lineage>
        <taxon>Eukaryota</taxon>
        <taxon>Metazoa</taxon>
        <taxon>Ecdysozoa</taxon>
        <taxon>Nematoda</taxon>
        <taxon>Chromadorea</taxon>
        <taxon>Rhabditida</taxon>
        <taxon>Rhabditina</taxon>
        <taxon>Rhabditomorpha</taxon>
        <taxon>Rhabditoidea</taxon>
        <taxon>Rhabditidae</taxon>
        <taxon>Peloderinae</taxon>
        <taxon>Caenorhabditis</taxon>
    </lineage>
</organism>
<reference evidence="4" key="1">
    <citation type="submission" date="2011-07" db="EMBL/GenBank/DDBJ databases">
        <authorList>
            <consortium name="Caenorhabditis brenneri Sequencing and Analysis Consortium"/>
            <person name="Wilson R.K."/>
        </authorList>
    </citation>
    <scope>NUCLEOTIDE SEQUENCE [LARGE SCALE GENOMIC DNA]</scope>
    <source>
        <strain evidence="4">PB2801</strain>
    </source>
</reference>
<dbReference type="HOGENOM" id="CLU_040220_0_1_1"/>
<dbReference type="Proteomes" id="UP000008068">
    <property type="component" value="Unassembled WGS sequence"/>
</dbReference>
<keyword evidence="1" id="KW-1133">Transmembrane helix</keyword>
<dbReference type="OMA" id="NTHIYRY"/>
<evidence type="ECO:0000313" key="4">
    <source>
        <dbReference type="Proteomes" id="UP000008068"/>
    </source>
</evidence>
<dbReference type="InParanoid" id="G0NGQ6"/>
<keyword evidence="4" id="KW-1185">Reference proteome</keyword>
<feature type="domain" description="F-box" evidence="2">
    <location>
        <begin position="5"/>
        <end position="43"/>
    </location>
</feature>
<dbReference type="Pfam" id="PF00646">
    <property type="entry name" value="F-box"/>
    <property type="match status" value="1"/>
</dbReference>
<gene>
    <name evidence="3" type="ORF">CAEBREN_15070</name>
</gene>
<sequence>MPIKLLAFPYLALCNIIQLMGLSSIIILSICSRKALRIVKSVRWNTHIYRYELSRTCLRMIINRGGPINLKFGRHVTTNTFYKLNDEVVKFELEKTPFEVRKGPVLESKNYIVFVSMEEQREIASTVFHNYIVDIFGSCSNIKLHIKDCHFHPPLPPMEALSDTVLSGDQMRTDYFEALLTKYPNQNSISIYTFLDREPNNQIIDGIKNIFWRTSLDYARLALLNFNGNNMVLRMANINNQDIIQFLRDWVSNRKYQNLETISIKSLEDNILNVVEILQEFTVFNYDPDRRPENYEYDPKQNDQIN</sequence>
<evidence type="ECO:0000259" key="2">
    <source>
        <dbReference type="Pfam" id="PF00646"/>
    </source>
</evidence>
<dbReference type="EMBL" id="GL379882">
    <property type="protein sequence ID" value="EGT60140.1"/>
    <property type="molecule type" value="Genomic_DNA"/>
</dbReference>
<protein>
    <recommendedName>
        <fullName evidence="2">F-box domain-containing protein</fullName>
    </recommendedName>
</protein>
<dbReference type="PANTHER" id="PTHR21503:SF8">
    <property type="entry name" value="F-BOX ASSOCIATED DOMAIN-CONTAINING PROTEIN-RELATED"/>
    <property type="match status" value="1"/>
</dbReference>
<evidence type="ECO:0000256" key="1">
    <source>
        <dbReference type="SAM" id="Phobius"/>
    </source>
</evidence>